<feature type="transmembrane region" description="Helical" evidence="1">
    <location>
        <begin position="17"/>
        <end position="38"/>
    </location>
</feature>
<keyword evidence="1" id="KW-1133">Transmembrane helix</keyword>
<dbReference type="Proteomes" id="UP001295469">
    <property type="component" value="Chromosome C03"/>
</dbReference>
<organism evidence="2">
    <name type="scientific">Brassica napus</name>
    <name type="common">Rape</name>
    <dbReference type="NCBI Taxonomy" id="3708"/>
    <lineage>
        <taxon>Eukaryota</taxon>
        <taxon>Viridiplantae</taxon>
        <taxon>Streptophyta</taxon>
        <taxon>Embryophyta</taxon>
        <taxon>Tracheophyta</taxon>
        <taxon>Spermatophyta</taxon>
        <taxon>Magnoliopsida</taxon>
        <taxon>eudicotyledons</taxon>
        <taxon>Gunneridae</taxon>
        <taxon>Pentapetalae</taxon>
        <taxon>rosids</taxon>
        <taxon>malvids</taxon>
        <taxon>Brassicales</taxon>
        <taxon>Brassicaceae</taxon>
        <taxon>Brassiceae</taxon>
        <taxon>Brassica</taxon>
    </lineage>
</organism>
<name>A0A816HXE2_BRANA</name>
<sequence length="53" mass="6212">MRGTHCKIGRVNTPTHYFWVIFHFKISCFIFICFVSAYRSIKLSCDSAYSVTE</sequence>
<accession>A0A816HXE2</accession>
<protein>
    <submittedName>
        <fullName evidence="2">(rape) hypothetical protein</fullName>
    </submittedName>
</protein>
<proteinExistence type="predicted"/>
<dbReference type="EMBL" id="HG994367">
    <property type="protein sequence ID" value="CAF1697369.1"/>
    <property type="molecule type" value="Genomic_DNA"/>
</dbReference>
<gene>
    <name evidence="2" type="ORF">DARMORV10_C03P07360.1</name>
</gene>
<dbReference type="AlphaFoldDB" id="A0A816HXE2"/>
<keyword evidence="1" id="KW-0472">Membrane</keyword>
<evidence type="ECO:0000313" key="2">
    <source>
        <dbReference type="EMBL" id="CAF1697369.1"/>
    </source>
</evidence>
<evidence type="ECO:0000256" key="1">
    <source>
        <dbReference type="SAM" id="Phobius"/>
    </source>
</evidence>
<reference evidence="2" key="1">
    <citation type="submission" date="2021-01" db="EMBL/GenBank/DDBJ databases">
        <authorList>
            <consortium name="Genoscope - CEA"/>
            <person name="William W."/>
        </authorList>
    </citation>
    <scope>NUCLEOTIDE SEQUENCE</scope>
</reference>
<keyword evidence="1" id="KW-0812">Transmembrane</keyword>